<dbReference type="RefSeq" id="XP_060675432.1">
    <property type="nucleotide sequence ID" value="XM_060819449.1"/>
</dbReference>
<evidence type="ECO:0000259" key="2">
    <source>
        <dbReference type="Pfam" id="PF23247"/>
    </source>
</evidence>
<feature type="domain" description="Disease resistance protein At4g27190-like leucine-rich repeats" evidence="2">
    <location>
        <begin position="643"/>
        <end position="762"/>
    </location>
</feature>
<evidence type="ECO:0000313" key="4">
    <source>
        <dbReference type="RefSeq" id="XP_060675432.1"/>
    </source>
</evidence>
<dbReference type="SUPFAM" id="SSF52047">
    <property type="entry name" value="RNI-like"/>
    <property type="match status" value="2"/>
</dbReference>
<dbReference type="RefSeq" id="XP_060675433.1">
    <property type="nucleotide sequence ID" value="XM_060819450.1"/>
</dbReference>
<dbReference type="PANTHER" id="PTHR33463">
    <property type="entry name" value="NB-ARC DOMAIN-CONTAINING PROTEIN-RELATED"/>
    <property type="match status" value="1"/>
</dbReference>
<evidence type="ECO:0000256" key="1">
    <source>
        <dbReference type="ARBA" id="ARBA00022821"/>
    </source>
</evidence>
<name>A0ABM4AFD3_ZIZJJ</name>
<protein>
    <submittedName>
        <fullName evidence="4 5">Uncharacterized protein LOC107404910</fullName>
    </submittedName>
</protein>
<gene>
    <name evidence="4 5" type="primary">LOC107404910</name>
</gene>
<dbReference type="Proteomes" id="UP001652623">
    <property type="component" value="Chromosome 8"/>
</dbReference>
<feature type="domain" description="Disease resistance protein At4g27190-like leucine-rich repeats" evidence="2">
    <location>
        <begin position="262"/>
        <end position="391"/>
    </location>
</feature>
<evidence type="ECO:0000313" key="3">
    <source>
        <dbReference type="Proteomes" id="UP001652623"/>
    </source>
</evidence>
<dbReference type="Gene3D" id="3.80.10.10">
    <property type="entry name" value="Ribonuclease Inhibitor"/>
    <property type="match status" value="5"/>
</dbReference>
<dbReference type="InterPro" id="IPR032675">
    <property type="entry name" value="LRR_dom_sf"/>
</dbReference>
<keyword evidence="1" id="KW-0611">Plant defense</keyword>
<proteinExistence type="predicted"/>
<dbReference type="InterPro" id="IPR057135">
    <property type="entry name" value="At4g27190-like_LRR"/>
</dbReference>
<accession>A0ABM4AFD3</accession>
<keyword evidence="3" id="KW-1185">Reference proteome</keyword>
<dbReference type="Pfam" id="PF23247">
    <property type="entry name" value="LRR_RPS2"/>
    <property type="match status" value="4"/>
</dbReference>
<dbReference type="InterPro" id="IPR050905">
    <property type="entry name" value="Plant_NBS-LRR"/>
</dbReference>
<dbReference type="SUPFAM" id="SSF52058">
    <property type="entry name" value="L domain-like"/>
    <property type="match status" value="1"/>
</dbReference>
<sequence>MLKNLLPFSMSKLEEIEISDCGMMEEIVSDHEEEEDMRKEVIGDFPQLRSLKLKNVPRLKSFCSKLKKIQRSEKGKQPMDVDNSVKTLLSGKLVFLPVLDELEVSKCHDLTRIWDDQILPSSASFHNLTKLLIELCNSLEYLFSSAMATSFVQLKSLEIRFCQGMKEIVRNSENIVKMSFPKLKFLDIFYLESLTTFSSEIDIDFPVLTKLCIAYCPEFSTFISKSEDEKLPSLFNEKVAFPSLKNLEIADMNKLKMIANNADVFHKLEELTIFRCDNVMKIFGSRTQRALASLRWLEIDKCAKVEEVFEIQASSFEEITHDRISAQLIHLSLSDLPNLRYVWGKDPQGNITFTHLEQVQVWSCPSLKSIFPFSIAKGLYKLRELNLTSCGIQQIVEAVGTTVSVPPEFVFPRLEEMKLYHLENLVCIYPGLHTSSWPSLTTLVVEKCVQVKVLALEFSCFQDKHVHHDHDNSQIPQVPLFFTKIDSFPNLEKLELLECNLEKIWDGELLPKSRSFSKLTSLHVSGCGFLKNLFSSAVAENFKQLQSLEITDCKLIEEIMSKNGKVDKVEFTGLKLLNFQNLPNLVSFSTEIFTEFPVLTEVFIDNEDCSEFRSFVSKLEEKDCTTMTSLFHDKFASFPKLKELKSYGCVFTKIWDDQFQLSSTSFRNLTKLIVRSCNFMKNLFSSAVAGSLEQLCFLDVSGCRMMEEIMTRNESMDKMSFPKLDLLILSNLPNLVSFSSGIFIEFSVLDRLYISCCPAFETFISNGEQNLYTGTMPSLFNEKVAFPSLNEVVIARMDKLRMIWQYDDEFSTASSFCKLKYVMVRNCDNTMKIIPSSMQRRFHLVCREDSFELIRASKTQVCVE</sequence>
<dbReference type="GeneID" id="107404910"/>
<reference evidence="4 5" key="1">
    <citation type="submission" date="2025-05" db="UniProtKB">
        <authorList>
            <consortium name="RefSeq"/>
        </authorList>
    </citation>
    <scope>IDENTIFICATION</scope>
    <source>
        <tissue evidence="4 5">Seedling</tissue>
    </source>
</reference>
<feature type="domain" description="Disease resistance protein At4g27190-like leucine-rich repeats" evidence="2">
    <location>
        <begin position="91"/>
        <end position="163"/>
    </location>
</feature>
<dbReference type="PANTHER" id="PTHR33463:SF145">
    <property type="entry name" value="NB-ARC DOMAIN-CONTAINING PROTEIN"/>
    <property type="match status" value="1"/>
</dbReference>
<organism evidence="3 5">
    <name type="scientific">Ziziphus jujuba</name>
    <name type="common">Chinese jujube</name>
    <name type="synonym">Ziziphus sativa</name>
    <dbReference type="NCBI Taxonomy" id="326968"/>
    <lineage>
        <taxon>Eukaryota</taxon>
        <taxon>Viridiplantae</taxon>
        <taxon>Streptophyta</taxon>
        <taxon>Embryophyta</taxon>
        <taxon>Tracheophyta</taxon>
        <taxon>Spermatophyta</taxon>
        <taxon>Magnoliopsida</taxon>
        <taxon>eudicotyledons</taxon>
        <taxon>Gunneridae</taxon>
        <taxon>Pentapetalae</taxon>
        <taxon>rosids</taxon>
        <taxon>fabids</taxon>
        <taxon>Rosales</taxon>
        <taxon>Rhamnaceae</taxon>
        <taxon>Paliureae</taxon>
        <taxon>Ziziphus</taxon>
    </lineage>
</organism>
<feature type="domain" description="Disease resistance protein At4g27190-like leucine-rich repeats" evidence="2">
    <location>
        <begin position="490"/>
        <end position="623"/>
    </location>
</feature>
<evidence type="ECO:0000313" key="5">
    <source>
        <dbReference type="RefSeq" id="XP_060675433.1"/>
    </source>
</evidence>